<keyword evidence="1" id="KW-0472">Membrane</keyword>
<dbReference type="HOGENOM" id="CLU_1894524_0_0_5"/>
<dbReference type="PATRIC" id="fig|266835.9.peg.359"/>
<evidence type="ECO:0000313" key="2">
    <source>
        <dbReference type="EMBL" id="BAB48027.1"/>
    </source>
</evidence>
<reference evidence="2 3" key="1">
    <citation type="journal article" date="2000" name="DNA Res.">
        <title>Complete genome structure of the nitrogen-fixing symbiotic bacterium Mesorhizobium loti.</title>
        <authorList>
            <person name="Kaneko T."/>
            <person name="Nakamura Y."/>
            <person name="Sato S."/>
            <person name="Asamizu E."/>
            <person name="Kato T."/>
            <person name="Sasamoto S."/>
            <person name="Watanabe A."/>
            <person name="Idesawa K."/>
            <person name="Ishikawa A."/>
            <person name="Kawashima K."/>
            <person name="Kimura T."/>
            <person name="Kishida Y."/>
            <person name="Kiyokawa C."/>
            <person name="Kohara M."/>
            <person name="Matsumoto M."/>
            <person name="Matsuno A."/>
            <person name="Mochizuki Y."/>
            <person name="Nakayama S."/>
            <person name="Nakazaki N."/>
            <person name="Shimpo S."/>
            <person name="Sugimoto M."/>
            <person name="Takeuchi C."/>
            <person name="Yamada M."/>
            <person name="Tabata S."/>
        </authorList>
    </citation>
    <scope>NUCLEOTIDE SEQUENCE [LARGE SCALE GENOMIC DNA]</scope>
    <source>
        <strain evidence="3">LMG 29417 / CECT 9101 / MAFF 303099</strain>
    </source>
</reference>
<keyword evidence="1" id="KW-0812">Transmembrane</keyword>
<keyword evidence="1" id="KW-1133">Transmembrane helix</keyword>
<dbReference type="EMBL" id="BA000012">
    <property type="protein sequence ID" value="BAB48027.1"/>
    <property type="molecule type" value="Genomic_DNA"/>
</dbReference>
<accession>Q98MT6</accession>
<name>Q98MT6_RHILO</name>
<feature type="transmembrane region" description="Helical" evidence="1">
    <location>
        <begin position="44"/>
        <end position="64"/>
    </location>
</feature>
<dbReference type="AlphaFoldDB" id="Q98MT6"/>
<feature type="transmembrane region" description="Helical" evidence="1">
    <location>
        <begin position="76"/>
        <end position="99"/>
    </location>
</feature>
<dbReference type="Proteomes" id="UP000000552">
    <property type="component" value="Chromosome"/>
</dbReference>
<sequence>MCDAVTLVQLYPPIAAALIVGFLWAVVEYRLYKRDLPAGPNNESVLQALWLVLPTAATGCYFWWVGIDTNSTSYVHIFFCTLAGLGFATIAIFGVKLIFYDRTTFKQKSTGYILFVSLLFVLGIIVGPAFIQVR</sequence>
<feature type="transmembrane region" description="Helical" evidence="1">
    <location>
        <begin position="14"/>
        <end position="32"/>
    </location>
</feature>
<feature type="transmembrane region" description="Helical" evidence="1">
    <location>
        <begin position="111"/>
        <end position="131"/>
    </location>
</feature>
<evidence type="ECO:0000313" key="3">
    <source>
        <dbReference type="Proteomes" id="UP000000552"/>
    </source>
</evidence>
<protein>
    <submittedName>
        <fullName evidence="2">Mlr0445 protein</fullName>
    </submittedName>
</protein>
<evidence type="ECO:0000256" key="1">
    <source>
        <dbReference type="SAM" id="Phobius"/>
    </source>
</evidence>
<proteinExistence type="predicted"/>
<gene>
    <name evidence="2" type="ordered locus">mlr0445</name>
</gene>
<dbReference type="KEGG" id="mlo:mlr0445"/>
<organism evidence="2 3">
    <name type="scientific">Mesorhizobium japonicum (strain LMG 29417 / CECT 9101 / MAFF 303099)</name>
    <name type="common">Mesorhizobium loti (strain MAFF 303099)</name>
    <dbReference type="NCBI Taxonomy" id="266835"/>
    <lineage>
        <taxon>Bacteria</taxon>
        <taxon>Pseudomonadati</taxon>
        <taxon>Pseudomonadota</taxon>
        <taxon>Alphaproteobacteria</taxon>
        <taxon>Hyphomicrobiales</taxon>
        <taxon>Phyllobacteriaceae</taxon>
        <taxon>Mesorhizobium</taxon>
    </lineage>
</organism>